<keyword evidence="2" id="KW-0805">Transcription regulation</keyword>
<reference evidence="8 9" key="1">
    <citation type="submission" date="2022-10" db="EMBL/GenBank/DDBJ databases">
        <title>Defluviimonas sp. nov., isolated from ocean surface water.</title>
        <authorList>
            <person name="He W."/>
            <person name="Wang L."/>
            <person name="Zhang D.-F."/>
        </authorList>
    </citation>
    <scope>NUCLEOTIDE SEQUENCE [LARGE SCALE GENOMIC DNA]</scope>
    <source>
        <strain evidence="8 9">WL0075</strain>
    </source>
</reference>
<dbReference type="PRINTS" id="PR00455">
    <property type="entry name" value="HTHTETR"/>
</dbReference>
<dbReference type="PANTHER" id="PTHR30055">
    <property type="entry name" value="HTH-TYPE TRANSCRIPTIONAL REGULATOR RUTR"/>
    <property type="match status" value="1"/>
</dbReference>
<dbReference type="RefSeq" id="WP_263723118.1">
    <property type="nucleotide sequence ID" value="NZ_JAOWLA010000021.1"/>
</dbReference>
<dbReference type="PANTHER" id="PTHR30055:SF234">
    <property type="entry name" value="HTH-TYPE TRANSCRIPTIONAL REGULATOR BETI"/>
    <property type="match status" value="1"/>
</dbReference>
<dbReference type="Pfam" id="PF00440">
    <property type="entry name" value="TetR_N"/>
    <property type="match status" value="1"/>
</dbReference>
<dbReference type="InterPro" id="IPR001647">
    <property type="entry name" value="HTH_TetR"/>
</dbReference>
<dbReference type="InterPro" id="IPR023772">
    <property type="entry name" value="DNA-bd_HTH_TetR-type_CS"/>
</dbReference>
<dbReference type="EMBL" id="JAOWLA010000021">
    <property type="protein sequence ID" value="MCV2866582.1"/>
    <property type="molecule type" value="Genomic_DNA"/>
</dbReference>
<evidence type="ECO:0000256" key="1">
    <source>
        <dbReference type="ARBA" id="ARBA00022491"/>
    </source>
</evidence>
<accession>A0ABT2Z648</accession>
<evidence type="ECO:0000256" key="3">
    <source>
        <dbReference type="ARBA" id="ARBA00023125"/>
    </source>
</evidence>
<dbReference type="Pfam" id="PF13977">
    <property type="entry name" value="TetR_C_6"/>
    <property type="match status" value="1"/>
</dbReference>
<feature type="DNA-binding region" description="H-T-H motif" evidence="5">
    <location>
        <begin position="45"/>
        <end position="64"/>
    </location>
</feature>
<keyword evidence="1" id="KW-0678">Repressor</keyword>
<comment type="caution">
    <text evidence="8">The sequence shown here is derived from an EMBL/GenBank/DDBJ whole genome shotgun (WGS) entry which is preliminary data.</text>
</comment>
<evidence type="ECO:0000313" key="9">
    <source>
        <dbReference type="Proteomes" id="UP001652503"/>
    </source>
</evidence>
<evidence type="ECO:0000256" key="6">
    <source>
        <dbReference type="SAM" id="MobiDB-lite"/>
    </source>
</evidence>
<dbReference type="SUPFAM" id="SSF46689">
    <property type="entry name" value="Homeodomain-like"/>
    <property type="match status" value="1"/>
</dbReference>
<dbReference type="Proteomes" id="UP001652503">
    <property type="component" value="Unassembled WGS sequence"/>
</dbReference>
<keyword evidence="9" id="KW-1185">Reference proteome</keyword>
<dbReference type="InterPro" id="IPR009057">
    <property type="entry name" value="Homeodomain-like_sf"/>
</dbReference>
<feature type="region of interest" description="Disordered" evidence="6">
    <location>
        <begin position="1"/>
        <end position="22"/>
    </location>
</feature>
<evidence type="ECO:0000256" key="2">
    <source>
        <dbReference type="ARBA" id="ARBA00023015"/>
    </source>
</evidence>
<dbReference type="InterPro" id="IPR036271">
    <property type="entry name" value="Tet_transcr_reg_TetR-rel_C_sf"/>
</dbReference>
<sequence length="219" mass="23592">MTPKGENDPGSRPAASATRDAERSRKALIDATLDSIAEDGIAETTVSRIIERAGVSRGMIHLHFGGKDNLLTAAAAAFSDVYYAEMERQIATAAGDPRATILAVIRADLSEQILTTRSSAIWHALRGEARTNAAIAGYSNTRDARLRALIFNAFSALLMTGGHRSESTMVANEITLGTLALLEGMWIDYMAHPNAFSRETAVRIVCRFLAALFPDHFAA</sequence>
<evidence type="ECO:0000313" key="8">
    <source>
        <dbReference type="EMBL" id="MCV2866582.1"/>
    </source>
</evidence>
<dbReference type="InterPro" id="IPR050109">
    <property type="entry name" value="HTH-type_TetR-like_transc_reg"/>
</dbReference>
<proteinExistence type="predicted"/>
<protein>
    <submittedName>
        <fullName evidence="8">TetR family transcriptional regulator</fullName>
    </submittedName>
</protein>
<dbReference type="PROSITE" id="PS01081">
    <property type="entry name" value="HTH_TETR_1"/>
    <property type="match status" value="1"/>
</dbReference>
<dbReference type="SUPFAM" id="SSF48498">
    <property type="entry name" value="Tetracyclin repressor-like, C-terminal domain"/>
    <property type="match status" value="1"/>
</dbReference>
<keyword evidence="3 5" id="KW-0238">DNA-binding</keyword>
<dbReference type="Gene3D" id="1.10.357.10">
    <property type="entry name" value="Tetracycline Repressor, domain 2"/>
    <property type="match status" value="1"/>
</dbReference>
<keyword evidence="4" id="KW-0804">Transcription</keyword>
<organism evidence="8 9">
    <name type="scientific">Albidovulum sediminicola</name>
    <dbReference type="NCBI Taxonomy" id="2984331"/>
    <lineage>
        <taxon>Bacteria</taxon>
        <taxon>Pseudomonadati</taxon>
        <taxon>Pseudomonadota</taxon>
        <taxon>Alphaproteobacteria</taxon>
        <taxon>Rhodobacterales</taxon>
        <taxon>Paracoccaceae</taxon>
        <taxon>Albidovulum</taxon>
    </lineage>
</organism>
<dbReference type="PROSITE" id="PS50977">
    <property type="entry name" value="HTH_TETR_2"/>
    <property type="match status" value="1"/>
</dbReference>
<feature type="domain" description="HTH tetR-type" evidence="7">
    <location>
        <begin position="22"/>
        <end position="82"/>
    </location>
</feature>
<dbReference type="InterPro" id="IPR039538">
    <property type="entry name" value="BetI_C"/>
</dbReference>
<evidence type="ECO:0000256" key="4">
    <source>
        <dbReference type="ARBA" id="ARBA00023163"/>
    </source>
</evidence>
<name>A0ABT2Z648_9RHOB</name>
<evidence type="ECO:0000256" key="5">
    <source>
        <dbReference type="PROSITE-ProRule" id="PRU00335"/>
    </source>
</evidence>
<evidence type="ECO:0000259" key="7">
    <source>
        <dbReference type="PROSITE" id="PS50977"/>
    </source>
</evidence>
<gene>
    <name evidence="8" type="ORF">OE647_17860</name>
</gene>